<dbReference type="InterPro" id="IPR015064">
    <property type="entry name" value="Sda"/>
</dbReference>
<accession>A0A1B9B724</accession>
<protein>
    <recommendedName>
        <fullName evidence="3">Sporulation histidine kinase inhibitor Sda</fullName>
    </recommendedName>
</protein>
<evidence type="ECO:0000313" key="2">
    <source>
        <dbReference type="Proteomes" id="UP000092578"/>
    </source>
</evidence>
<dbReference type="SUPFAM" id="SSF100985">
    <property type="entry name" value="Sporulation inhibitor Sda"/>
    <property type="match status" value="1"/>
</dbReference>
<evidence type="ECO:0008006" key="3">
    <source>
        <dbReference type="Google" id="ProtNLM"/>
    </source>
</evidence>
<dbReference type="Pfam" id="PF08970">
    <property type="entry name" value="Sda"/>
    <property type="match status" value="1"/>
</dbReference>
<sequence length="84" mass="9744">MEHLTDEMLIDAYKKAVKLDKTQKLPEGFINLLEKEMYKRNLLLNNDEHSCKEELAHLQPKNRLASSGIGVFWGENIYTSLNSH</sequence>
<evidence type="ECO:0000313" key="1">
    <source>
        <dbReference type="EMBL" id="OCA91832.1"/>
    </source>
</evidence>
<gene>
    <name evidence="1" type="ORF">A8F95_19915</name>
</gene>
<dbReference type="EMBL" id="MAYT01000005">
    <property type="protein sequence ID" value="OCA91832.1"/>
    <property type="molecule type" value="Genomic_DNA"/>
</dbReference>
<dbReference type="RefSeq" id="WP_065409806.1">
    <property type="nucleotide sequence ID" value="NZ_MAYT01000005.1"/>
</dbReference>
<comment type="caution">
    <text evidence="1">The sequence shown here is derived from an EMBL/GenBank/DDBJ whole genome shotgun (WGS) entry which is preliminary data.</text>
</comment>
<dbReference type="Gene3D" id="1.10.287.1100">
    <property type="entry name" value="Sporulation inhibitor A"/>
    <property type="match status" value="1"/>
</dbReference>
<keyword evidence="2" id="KW-1185">Reference proteome</keyword>
<dbReference type="Proteomes" id="UP000092578">
    <property type="component" value="Unassembled WGS sequence"/>
</dbReference>
<name>A0A1B9B724_9BACI</name>
<organism evidence="1 2">
    <name type="scientific">Pseudobacillus wudalianchiensis</name>
    <dbReference type="NCBI Taxonomy" id="1743143"/>
    <lineage>
        <taxon>Bacteria</taxon>
        <taxon>Bacillati</taxon>
        <taxon>Bacillota</taxon>
        <taxon>Bacilli</taxon>
        <taxon>Bacillales</taxon>
        <taxon>Bacillaceae</taxon>
        <taxon>Pseudobacillus</taxon>
    </lineage>
</organism>
<reference evidence="2" key="1">
    <citation type="submission" date="2016-05" db="EMBL/GenBank/DDBJ databases">
        <authorList>
            <person name="Liu B."/>
            <person name="Wang J."/>
            <person name="Zhu Y."/>
            <person name="Liu G."/>
            <person name="Chen Q."/>
            <person name="Chen Z."/>
            <person name="Lan J."/>
            <person name="Che J."/>
            <person name="Ge C."/>
            <person name="Shi H."/>
            <person name="Pan Z."/>
            <person name="Liu X."/>
        </authorList>
    </citation>
    <scope>NUCLEOTIDE SEQUENCE [LARGE SCALE GENOMIC DNA]</scope>
    <source>
        <strain evidence="2">FJAT-27215</strain>
    </source>
</reference>
<dbReference type="AlphaFoldDB" id="A0A1B9B724"/>
<dbReference type="InterPro" id="IPR036916">
    <property type="entry name" value="Sda_sf"/>
</dbReference>
<proteinExistence type="predicted"/>